<evidence type="ECO:0000256" key="8">
    <source>
        <dbReference type="ARBA" id="ARBA00023027"/>
    </source>
</evidence>
<evidence type="ECO:0000256" key="2">
    <source>
        <dbReference type="ARBA" id="ARBA00022714"/>
    </source>
</evidence>
<dbReference type="EMBL" id="WEGJ01000018">
    <property type="protein sequence ID" value="MQY14145.1"/>
    <property type="molecule type" value="Genomic_DNA"/>
</dbReference>
<evidence type="ECO:0000256" key="1">
    <source>
        <dbReference type="ARBA" id="ARBA00008751"/>
    </source>
</evidence>
<name>A0A7K0CKW3_9ACTN</name>
<dbReference type="EC" id="1.14.12.19" evidence="10"/>
<dbReference type="InterPro" id="IPR017941">
    <property type="entry name" value="Rieske_2Fe-2S"/>
</dbReference>
<dbReference type="InterPro" id="IPR015881">
    <property type="entry name" value="ARHD_Rieske_2Fe_2S"/>
</dbReference>
<evidence type="ECO:0000256" key="7">
    <source>
        <dbReference type="ARBA" id="ARBA00023014"/>
    </source>
</evidence>
<evidence type="ECO:0000313" key="10">
    <source>
        <dbReference type="EMBL" id="MQY14145.1"/>
    </source>
</evidence>
<reference evidence="10 11" key="1">
    <citation type="submission" date="2019-10" db="EMBL/GenBank/DDBJ databases">
        <title>Streptomyces smaragdinus sp. nov. and Streptomyces fabii sp. nov., isolated from the gut of fungus growing-termite Macrotermes natalensis.</title>
        <authorList>
            <person name="Schwitalla J."/>
            <person name="Benndorf R."/>
            <person name="Martin K."/>
            <person name="De Beer W."/>
            <person name="Kaster A.-K."/>
            <person name="Vollmers J."/>
            <person name="Poulsen M."/>
            <person name="Beemelmanns C."/>
        </authorList>
    </citation>
    <scope>NUCLEOTIDE SEQUENCE [LARGE SCALE GENOMIC DNA]</scope>
    <source>
        <strain evidence="10 11">RB5</strain>
    </source>
</reference>
<evidence type="ECO:0000313" key="11">
    <source>
        <dbReference type="Proteomes" id="UP000466345"/>
    </source>
</evidence>
<dbReference type="SUPFAM" id="SSF50022">
    <property type="entry name" value="ISP domain"/>
    <property type="match status" value="1"/>
</dbReference>
<dbReference type="OrthoDB" id="5243643at2"/>
<dbReference type="PANTHER" id="PTHR43756:SF1">
    <property type="entry name" value="3-PHENYLPROPIONATE_CINNAMIC ACID DIOXYGENASE SUBUNIT ALPHA"/>
    <property type="match status" value="1"/>
</dbReference>
<evidence type="ECO:0000256" key="3">
    <source>
        <dbReference type="ARBA" id="ARBA00022723"/>
    </source>
</evidence>
<dbReference type="GO" id="GO:0004497">
    <property type="term" value="F:monooxygenase activity"/>
    <property type="evidence" value="ECO:0007669"/>
    <property type="project" value="UniProtKB-ARBA"/>
</dbReference>
<dbReference type="PROSITE" id="PS51296">
    <property type="entry name" value="RIESKE"/>
    <property type="match status" value="1"/>
</dbReference>
<protein>
    <submittedName>
        <fullName evidence="10">3-phenylpropionate/cinnamic acid dioxygenase subunit alpha</fullName>
        <ecNumber evidence="10">1.14.12.19</ecNumber>
    </submittedName>
</protein>
<dbReference type="Gene3D" id="2.102.10.10">
    <property type="entry name" value="Rieske [2Fe-2S] iron-sulphur domain"/>
    <property type="match status" value="1"/>
</dbReference>
<organism evidence="10 11">
    <name type="scientific">Streptomyces smaragdinus</name>
    <dbReference type="NCBI Taxonomy" id="2585196"/>
    <lineage>
        <taxon>Bacteria</taxon>
        <taxon>Bacillati</taxon>
        <taxon>Actinomycetota</taxon>
        <taxon>Actinomycetes</taxon>
        <taxon>Kitasatosporales</taxon>
        <taxon>Streptomycetaceae</taxon>
        <taxon>Streptomyces</taxon>
    </lineage>
</organism>
<dbReference type="InterPro" id="IPR001663">
    <property type="entry name" value="Rng_hydr_dOase-A"/>
</dbReference>
<keyword evidence="8" id="KW-0520">NAD</keyword>
<keyword evidence="5 10" id="KW-0560">Oxidoreductase</keyword>
<dbReference type="PRINTS" id="PR00090">
    <property type="entry name" value="RNGDIOXGNASE"/>
</dbReference>
<dbReference type="GO" id="GO:0051537">
    <property type="term" value="F:2 iron, 2 sulfur cluster binding"/>
    <property type="evidence" value="ECO:0007669"/>
    <property type="project" value="UniProtKB-KW"/>
</dbReference>
<dbReference type="AlphaFoldDB" id="A0A7K0CKW3"/>
<dbReference type="InterPro" id="IPR015879">
    <property type="entry name" value="Ring_hydroxy_dOase_asu_C_dom"/>
</dbReference>
<evidence type="ECO:0000259" key="9">
    <source>
        <dbReference type="PROSITE" id="PS51296"/>
    </source>
</evidence>
<accession>A0A7K0CKW3</accession>
<keyword evidence="3" id="KW-0479">Metal-binding</keyword>
<dbReference type="Gene3D" id="3.90.380.10">
    <property type="entry name" value="Naphthalene 1,2-dioxygenase Alpha Subunit, Chain A, domain 1"/>
    <property type="match status" value="1"/>
</dbReference>
<keyword evidence="4 10" id="KW-0223">Dioxygenase</keyword>
<evidence type="ECO:0000256" key="6">
    <source>
        <dbReference type="ARBA" id="ARBA00023004"/>
    </source>
</evidence>
<feature type="domain" description="Rieske" evidence="9">
    <location>
        <begin position="46"/>
        <end position="156"/>
    </location>
</feature>
<dbReference type="Proteomes" id="UP000466345">
    <property type="component" value="Unassembled WGS sequence"/>
</dbReference>
<keyword evidence="11" id="KW-1185">Reference proteome</keyword>
<dbReference type="Pfam" id="PF00355">
    <property type="entry name" value="Rieske"/>
    <property type="match status" value="1"/>
</dbReference>
<keyword evidence="2" id="KW-0001">2Fe-2S</keyword>
<dbReference type="Pfam" id="PF00848">
    <property type="entry name" value="Ring_hydroxyl_A"/>
    <property type="match status" value="1"/>
</dbReference>
<dbReference type="RefSeq" id="WP_153454516.1">
    <property type="nucleotide sequence ID" value="NZ_WEGJ01000018.1"/>
</dbReference>
<dbReference type="InterPro" id="IPR036922">
    <property type="entry name" value="Rieske_2Fe-2S_sf"/>
</dbReference>
<dbReference type="PANTHER" id="PTHR43756">
    <property type="entry name" value="CHOLINE MONOOXYGENASE, CHLOROPLASTIC"/>
    <property type="match status" value="1"/>
</dbReference>
<keyword evidence="7" id="KW-0411">Iron-sulfur</keyword>
<evidence type="ECO:0000256" key="4">
    <source>
        <dbReference type="ARBA" id="ARBA00022964"/>
    </source>
</evidence>
<evidence type="ECO:0000256" key="5">
    <source>
        <dbReference type="ARBA" id="ARBA00023002"/>
    </source>
</evidence>
<gene>
    <name evidence="10" type="primary">hcaE</name>
    <name evidence="10" type="ORF">SRB5_43070</name>
</gene>
<comment type="caution">
    <text evidence="10">The sequence shown here is derived from an EMBL/GenBank/DDBJ whole genome shotgun (WGS) entry which is preliminary data.</text>
</comment>
<dbReference type="GO" id="GO:0005506">
    <property type="term" value="F:iron ion binding"/>
    <property type="evidence" value="ECO:0007669"/>
    <property type="project" value="InterPro"/>
</dbReference>
<keyword evidence="6" id="KW-0408">Iron</keyword>
<comment type="similarity">
    <text evidence="1">Belongs to the bacterial ring-hydroxylating dioxygenase alpha subunit family.</text>
</comment>
<dbReference type="SUPFAM" id="SSF55961">
    <property type="entry name" value="Bet v1-like"/>
    <property type="match status" value="1"/>
</dbReference>
<dbReference type="GO" id="GO:0008695">
    <property type="term" value="F:3-phenylpropionate dioxygenase activity"/>
    <property type="evidence" value="ECO:0007669"/>
    <property type="project" value="UniProtKB-EC"/>
</dbReference>
<dbReference type="PROSITE" id="PS00570">
    <property type="entry name" value="RING_HYDROXYL_ALPHA"/>
    <property type="match status" value="1"/>
</dbReference>
<proteinExistence type="inferred from homology"/>
<sequence>MTTETDTGRLIDAVAEGVERGSIPATIFGNADLHKRELRNLFGRCWTFLAHESEIPAVGDYVLRKIGEDSFIVVRDEENGVNVLFDACRHRGVQVCRSDSGNTSHFRCPYHGWTYNTKGNLVGAPLWKNAFGGMPKEGNGLASAAKVESYQGLVFATLDQSAPPLKEYLGGMAWYLDLLFGLNEHGMEVLGPPQRFVIDANWKSGADNFSGDDYHLGTLHRSVWEIGAFPVPFRENMMGYHIQASPGHSLSFSMAADENEPGPKFFGFPEDLAATFDTTNISREQLDVARRSRVFVGNVFPNFSLLALPMTEDGANHAPVGILTLRVWQPHGPGQVEVWNWFAGYKNLSPEQKDRAYRAGLGTFSMGGAFEVDDTEPWITVGRTGRSTAAELLDFNLNYEMGMPGIGISEPVKDWPGPGKVQWTRYEEGVQRNMYAFYADMMRAEPGQWPSLTFADKDNSAKDLPAEGGRA</sequence>